<organism evidence="1 2">
    <name type="scientific">Saccharopolyspora taberi</name>
    <dbReference type="NCBI Taxonomy" id="60895"/>
    <lineage>
        <taxon>Bacteria</taxon>
        <taxon>Bacillati</taxon>
        <taxon>Actinomycetota</taxon>
        <taxon>Actinomycetes</taxon>
        <taxon>Pseudonocardiales</taxon>
        <taxon>Pseudonocardiaceae</taxon>
        <taxon>Saccharopolyspora</taxon>
    </lineage>
</organism>
<gene>
    <name evidence="1" type="ORF">GCM10010470_55210</name>
</gene>
<protein>
    <submittedName>
        <fullName evidence="1">Uncharacterized protein</fullName>
    </submittedName>
</protein>
<proteinExistence type="predicted"/>
<dbReference type="EMBL" id="BAAAUX010000024">
    <property type="protein sequence ID" value="GAA2812735.1"/>
    <property type="molecule type" value="Genomic_DNA"/>
</dbReference>
<name>A0ABN3VK77_9PSEU</name>
<evidence type="ECO:0000313" key="2">
    <source>
        <dbReference type="Proteomes" id="UP001500979"/>
    </source>
</evidence>
<sequence length="52" mass="5620">MPPPDDLVRRIRRLERQIAELTRRTGSSSVGDSEPITDVVGDIVASEGGDLS</sequence>
<keyword evidence="2" id="KW-1185">Reference proteome</keyword>
<reference evidence="1 2" key="1">
    <citation type="journal article" date="2019" name="Int. J. Syst. Evol. Microbiol.">
        <title>The Global Catalogue of Microorganisms (GCM) 10K type strain sequencing project: providing services to taxonomists for standard genome sequencing and annotation.</title>
        <authorList>
            <consortium name="The Broad Institute Genomics Platform"/>
            <consortium name="The Broad Institute Genome Sequencing Center for Infectious Disease"/>
            <person name="Wu L."/>
            <person name="Ma J."/>
        </authorList>
    </citation>
    <scope>NUCLEOTIDE SEQUENCE [LARGE SCALE GENOMIC DNA]</scope>
    <source>
        <strain evidence="1 2">JCM 9383</strain>
    </source>
</reference>
<evidence type="ECO:0000313" key="1">
    <source>
        <dbReference type="EMBL" id="GAA2812735.1"/>
    </source>
</evidence>
<dbReference type="RefSeq" id="WP_344684614.1">
    <property type="nucleotide sequence ID" value="NZ_BAAAUX010000024.1"/>
</dbReference>
<comment type="caution">
    <text evidence="1">The sequence shown here is derived from an EMBL/GenBank/DDBJ whole genome shotgun (WGS) entry which is preliminary data.</text>
</comment>
<dbReference type="Proteomes" id="UP001500979">
    <property type="component" value="Unassembled WGS sequence"/>
</dbReference>
<accession>A0ABN3VK77</accession>